<dbReference type="Proteomes" id="UP000663881">
    <property type="component" value="Unassembled WGS sequence"/>
</dbReference>
<comment type="caution">
    <text evidence="2">The sequence shown here is derived from an EMBL/GenBank/DDBJ whole genome shotgun (WGS) entry which is preliminary data.</text>
</comment>
<feature type="compositionally biased region" description="Pro residues" evidence="1">
    <location>
        <begin position="121"/>
        <end position="136"/>
    </location>
</feature>
<evidence type="ECO:0000256" key="1">
    <source>
        <dbReference type="SAM" id="MobiDB-lite"/>
    </source>
</evidence>
<name>A0A820MQS9_9BILA</name>
<accession>A0A820MQS9</accession>
<feature type="compositionally biased region" description="Polar residues" evidence="1">
    <location>
        <begin position="12"/>
        <end position="42"/>
    </location>
</feature>
<proteinExistence type="predicted"/>
<dbReference type="EMBL" id="CAJOAY010024585">
    <property type="protein sequence ID" value="CAF4376129.1"/>
    <property type="molecule type" value="Genomic_DNA"/>
</dbReference>
<reference evidence="2" key="1">
    <citation type="submission" date="2021-02" db="EMBL/GenBank/DDBJ databases">
        <authorList>
            <person name="Nowell W R."/>
        </authorList>
    </citation>
    <scope>NUCLEOTIDE SEQUENCE</scope>
</reference>
<dbReference type="AlphaFoldDB" id="A0A820MQS9"/>
<feature type="region of interest" description="Disordered" evidence="1">
    <location>
        <begin position="1"/>
        <end position="42"/>
    </location>
</feature>
<evidence type="ECO:0000313" key="2">
    <source>
        <dbReference type="EMBL" id="CAF4376129.1"/>
    </source>
</evidence>
<feature type="non-terminal residue" evidence="2">
    <location>
        <position position="1"/>
    </location>
</feature>
<evidence type="ECO:0000313" key="3">
    <source>
        <dbReference type="Proteomes" id="UP000663881"/>
    </source>
</evidence>
<sequence length="136" mass="14728">MVFRRPRVNVKPNVQATRPVSNTLQSQETSNESVPVESQEQQIDVPTISLTITEHIPNVEEFIEPPLLLPPQSDPLPMDPPPVSEPLPMDPPPVSDPLPMDPPTVSDPLPMDPPLVSTPLLVPPSSPPPPVSIPTV</sequence>
<gene>
    <name evidence="2" type="ORF">OKA104_LOCUS50101</name>
</gene>
<organism evidence="2 3">
    <name type="scientific">Adineta steineri</name>
    <dbReference type="NCBI Taxonomy" id="433720"/>
    <lineage>
        <taxon>Eukaryota</taxon>
        <taxon>Metazoa</taxon>
        <taxon>Spiralia</taxon>
        <taxon>Gnathifera</taxon>
        <taxon>Rotifera</taxon>
        <taxon>Eurotatoria</taxon>
        <taxon>Bdelloidea</taxon>
        <taxon>Adinetida</taxon>
        <taxon>Adinetidae</taxon>
        <taxon>Adineta</taxon>
    </lineage>
</organism>
<feature type="region of interest" description="Disordered" evidence="1">
    <location>
        <begin position="63"/>
        <end position="136"/>
    </location>
</feature>
<feature type="compositionally biased region" description="Pro residues" evidence="1">
    <location>
        <begin position="67"/>
        <end position="102"/>
    </location>
</feature>
<protein>
    <submittedName>
        <fullName evidence="2">Uncharacterized protein</fullName>
    </submittedName>
</protein>